<dbReference type="RefSeq" id="WP_090588763.1">
    <property type="nucleotide sequence ID" value="NZ_CP104302.1"/>
</dbReference>
<feature type="region of interest" description="Disordered" evidence="1">
    <location>
        <begin position="69"/>
        <end position="96"/>
    </location>
</feature>
<keyword evidence="3" id="KW-1185">Reference proteome</keyword>
<evidence type="ECO:0000313" key="3">
    <source>
        <dbReference type="Proteomes" id="UP000230551"/>
    </source>
</evidence>
<comment type="caution">
    <text evidence="2">The sequence shown here is derived from an EMBL/GenBank/DDBJ whole genome shotgun (WGS) entry which is preliminary data.</text>
</comment>
<evidence type="ECO:0000256" key="1">
    <source>
        <dbReference type="SAM" id="MobiDB-lite"/>
    </source>
</evidence>
<feature type="compositionally biased region" description="Low complexity" evidence="1">
    <location>
        <begin position="215"/>
        <end position="249"/>
    </location>
</feature>
<accession>A0A2G5PFM1</accession>
<sequence length="310" mass="30882">MAPTINADAVRYLELLGLPPPPPIPSDPVLAGTVLTEWWAQVLQLAANWGDPADLERAATEQAERDLKASDAAAKFPANEEASAQRMDAVTQGQSGSEFAQQIPQLISGLVGGITGGLGGLTQPLSQLPSQLGQFGQQLAEQVSGSAESPQGYDELLPEDLGSLGELGDLGDLGDLGLGGDEGSDGASPVGAAPTAMLGPPPAQSAATVPTSARSLPAVTPTASAPAPTTTPGVGGMPMMSPGPLASAAGSTPDGAPATKRVSAPAVRNGAPVQGRIDLPPSAPAVTKRVDGKVVATRRVVANPPSSPDA</sequence>
<dbReference type="EMBL" id="PDCN02000002">
    <property type="protein sequence ID" value="PIB77102.1"/>
    <property type="molecule type" value="Genomic_DNA"/>
</dbReference>
<protein>
    <submittedName>
        <fullName evidence="2">Uncharacterized protein</fullName>
    </submittedName>
</protein>
<feature type="compositionally biased region" description="Polar residues" evidence="1">
    <location>
        <begin position="205"/>
        <end position="214"/>
    </location>
</feature>
<dbReference type="AlphaFoldDB" id="A0A2G5PFM1"/>
<dbReference type="STRING" id="85968.GCA_900073015_01902"/>
<evidence type="ECO:0000313" key="2">
    <source>
        <dbReference type="EMBL" id="PIB77102.1"/>
    </source>
</evidence>
<reference evidence="2 3" key="1">
    <citation type="journal article" date="2017" name="Infect. Genet. Evol.">
        <title>The new phylogeny of the genus Mycobacterium: The old and the news.</title>
        <authorList>
            <person name="Tortoli E."/>
            <person name="Fedrizzi T."/>
            <person name="Meehan C.J."/>
            <person name="Trovato A."/>
            <person name="Grottola A."/>
            <person name="Giacobazzi E."/>
            <person name="Serpini G.F."/>
            <person name="Tagliazucchi S."/>
            <person name="Fabio A."/>
            <person name="Bettua C."/>
            <person name="Bertorelli R."/>
            <person name="Frascaro F."/>
            <person name="De Sanctis V."/>
            <person name="Pecorari M."/>
            <person name="Jousson O."/>
            <person name="Segata N."/>
            <person name="Cirillo D.M."/>
        </authorList>
    </citation>
    <scope>NUCLEOTIDE SEQUENCE [LARGE SCALE GENOMIC DNA]</scope>
    <source>
        <strain evidence="2 3">CIP1034565</strain>
    </source>
</reference>
<feature type="compositionally biased region" description="Polar residues" evidence="1">
    <location>
        <begin position="140"/>
        <end position="149"/>
    </location>
</feature>
<gene>
    <name evidence="2" type="ORF">CQY22_002255</name>
</gene>
<feature type="region of interest" description="Disordered" evidence="1">
    <location>
        <begin position="136"/>
        <end position="290"/>
    </location>
</feature>
<name>A0A2G5PFM1_9MYCO</name>
<proteinExistence type="predicted"/>
<dbReference type="Proteomes" id="UP000230551">
    <property type="component" value="Unassembled WGS sequence"/>
</dbReference>
<dbReference type="OrthoDB" id="4617415at2"/>
<organism evidence="2 3">
    <name type="scientific">Mycolicibacterium brumae</name>
    <dbReference type="NCBI Taxonomy" id="85968"/>
    <lineage>
        <taxon>Bacteria</taxon>
        <taxon>Bacillati</taxon>
        <taxon>Actinomycetota</taxon>
        <taxon>Actinomycetes</taxon>
        <taxon>Mycobacteriales</taxon>
        <taxon>Mycobacteriaceae</taxon>
        <taxon>Mycolicibacterium</taxon>
    </lineage>
</organism>